<dbReference type="GeneID" id="36329318"/>
<evidence type="ECO:0000259" key="2">
    <source>
        <dbReference type="Pfam" id="PF20152"/>
    </source>
</evidence>
<accession>A0A1X6N8D8</accession>
<feature type="transmembrane region" description="Helical" evidence="1">
    <location>
        <begin position="12"/>
        <end position="37"/>
    </location>
</feature>
<evidence type="ECO:0000313" key="4">
    <source>
        <dbReference type="Proteomes" id="UP000194127"/>
    </source>
</evidence>
<dbReference type="Proteomes" id="UP000194127">
    <property type="component" value="Unassembled WGS sequence"/>
</dbReference>
<reference evidence="3 4" key="1">
    <citation type="submission" date="2017-04" db="EMBL/GenBank/DDBJ databases">
        <title>Genome Sequence of the Model Brown-Rot Fungus Postia placenta SB12.</title>
        <authorList>
            <consortium name="DOE Joint Genome Institute"/>
            <person name="Gaskell J."/>
            <person name="Kersten P."/>
            <person name="Larrondo L.F."/>
            <person name="Canessa P."/>
            <person name="Martinez D."/>
            <person name="Hibbett D."/>
            <person name="Schmoll M."/>
            <person name="Kubicek C.P."/>
            <person name="Martinez A.T."/>
            <person name="Yadav J."/>
            <person name="Master E."/>
            <person name="Magnuson J.K."/>
            <person name="James T."/>
            <person name="Yaver D."/>
            <person name="Berka R."/>
            <person name="Labutti K."/>
            <person name="Lipzen A."/>
            <person name="Aerts A."/>
            <person name="Barry K."/>
            <person name="Henrissat B."/>
            <person name="Blanchette R."/>
            <person name="Grigoriev I."/>
            <person name="Cullen D."/>
        </authorList>
    </citation>
    <scope>NUCLEOTIDE SEQUENCE [LARGE SCALE GENOMIC DNA]</scope>
    <source>
        <strain evidence="3 4">MAD-698-R-SB12</strain>
    </source>
</reference>
<keyword evidence="1" id="KW-1133">Transmembrane helix</keyword>
<sequence length="236" mass="26695">MTDLPFELTMSCGLIFIGSLFGTLLFGIACAQTLYYFRRYPDDGLGIKMLSMLKTDIYRAFPAQYFLAVSTIKNVSRHLIAMNVREPQCRLPSCNFFIYTIFTVVNRKWFQYHLTIFMVLGPVTLAGYCITDIHIAVSLCLILWKQRTGIVRTNWLVSRLVLYSINRGVVSVVLELAEFTALLAGISLRSTSYKLLWIVFHFVNSKALHRGAAKGMQTYDMGRIAGQSTPNTGLMS</sequence>
<dbReference type="RefSeq" id="XP_024341566.1">
    <property type="nucleotide sequence ID" value="XM_024484369.1"/>
</dbReference>
<feature type="transmembrane region" description="Helical" evidence="1">
    <location>
        <begin position="116"/>
        <end position="144"/>
    </location>
</feature>
<proteinExistence type="predicted"/>
<dbReference type="STRING" id="670580.A0A1X6N8D8"/>
<dbReference type="AlphaFoldDB" id="A0A1X6N8D8"/>
<name>A0A1X6N8D8_9APHY</name>
<gene>
    <name evidence="3" type="ORF">POSPLADRAFT_1133599</name>
</gene>
<dbReference type="EMBL" id="KZ110593">
    <property type="protein sequence ID" value="OSX64772.1"/>
    <property type="molecule type" value="Genomic_DNA"/>
</dbReference>
<organism evidence="3 4">
    <name type="scientific">Postia placenta MAD-698-R-SB12</name>
    <dbReference type="NCBI Taxonomy" id="670580"/>
    <lineage>
        <taxon>Eukaryota</taxon>
        <taxon>Fungi</taxon>
        <taxon>Dikarya</taxon>
        <taxon>Basidiomycota</taxon>
        <taxon>Agaricomycotina</taxon>
        <taxon>Agaricomycetes</taxon>
        <taxon>Polyporales</taxon>
        <taxon>Adustoporiaceae</taxon>
        <taxon>Rhodonia</taxon>
    </lineage>
</organism>
<keyword evidence="1" id="KW-0472">Membrane</keyword>
<evidence type="ECO:0000313" key="3">
    <source>
        <dbReference type="EMBL" id="OSX64772.1"/>
    </source>
</evidence>
<protein>
    <recommendedName>
        <fullName evidence="2">DUF6534 domain-containing protein</fullName>
    </recommendedName>
</protein>
<feature type="domain" description="DUF6534" evidence="2">
    <location>
        <begin position="129"/>
        <end position="206"/>
    </location>
</feature>
<dbReference type="InterPro" id="IPR045339">
    <property type="entry name" value="DUF6534"/>
</dbReference>
<dbReference type="Pfam" id="PF20152">
    <property type="entry name" value="DUF6534"/>
    <property type="match status" value="1"/>
</dbReference>
<keyword evidence="4" id="KW-1185">Reference proteome</keyword>
<evidence type="ECO:0000256" key="1">
    <source>
        <dbReference type="SAM" id="Phobius"/>
    </source>
</evidence>
<dbReference type="OrthoDB" id="2799899at2759"/>
<keyword evidence="1" id="KW-0812">Transmembrane</keyword>